<gene>
    <name evidence="2" type="ORF">IAB90_03955</name>
</gene>
<comment type="caution">
    <text evidence="2">The sequence shown here is derived from an EMBL/GenBank/DDBJ whole genome shotgun (WGS) entry which is preliminary data.</text>
</comment>
<dbReference type="EMBL" id="DVHB01000070">
    <property type="protein sequence ID" value="HIR39518.1"/>
    <property type="molecule type" value="Genomic_DNA"/>
</dbReference>
<evidence type="ECO:0000313" key="2">
    <source>
        <dbReference type="EMBL" id="HIR39518.1"/>
    </source>
</evidence>
<dbReference type="AlphaFoldDB" id="A0A9D1AGL2"/>
<accession>A0A9D1AGL2</accession>
<feature type="transmembrane region" description="Helical" evidence="1">
    <location>
        <begin position="121"/>
        <end position="141"/>
    </location>
</feature>
<feature type="transmembrane region" description="Helical" evidence="1">
    <location>
        <begin position="91"/>
        <end position="115"/>
    </location>
</feature>
<sequence>MNMEMKQIKLESVYKDAYIDRYRRLGYTVASVSESTEDGKTWAVINFERDMDDPSHEKLAELEAEVDELCEMARAAAGAPDDEKKKRKRTLFIMFITGIAAMAAGLVLVLSGLFAPSLGTALGGWCCVVAGAVLAIVWSCLREKWRMRKIDIIDDAAHPGFGVDEYSRKVEECLKQADAERAATLSH</sequence>
<evidence type="ECO:0000313" key="3">
    <source>
        <dbReference type="Proteomes" id="UP000824179"/>
    </source>
</evidence>
<evidence type="ECO:0000256" key="1">
    <source>
        <dbReference type="SAM" id="Phobius"/>
    </source>
</evidence>
<keyword evidence="1" id="KW-0812">Transmembrane</keyword>
<keyword evidence="1" id="KW-0472">Membrane</keyword>
<name>A0A9D1AGL2_9FIRM</name>
<protein>
    <submittedName>
        <fullName evidence="2">Uncharacterized protein</fullName>
    </submittedName>
</protein>
<reference evidence="2" key="2">
    <citation type="journal article" date="2021" name="PeerJ">
        <title>Extensive microbial diversity within the chicken gut microbiome revealed by metagenomics and culture.</title>
        <authorList>
            <person name="Gilroy R."/>
            <person name="Ravi A."/>
            <person name="Getino M."/>
            <person name="Pursley I."/>
            <person name="Horton D.L."/>
            <person name="Alikhan N.F."/>
            <person name="Baker D."/>
            <person name="Gharbi K."/>
            <person name="Hall N."/>
            <person name="Watson M."/>
            <person name="Adriaenssens E.M."/>
            <person name="Foster-Nyarko E."/>
            <person name="Jarju S."/>
            <person name="Secka A."/>
            <person name="Antonio M."/>
            <person name="Oren A."/>
            <person name="Chaudhuri R.R."/>
            <person name="La Ragione R."/>
            <person name="Hildebrand F."/>
            <person name="Pallen M.J."/>
        </authorList>
    </citation>
    <scope>NUCLEOTIDE SEQUENCE</scope>
    <source>
        <strain evidence="2">ChiW25-3613</strain>
    </source>
</reference>
<dbReference type="Proteomes" id="UP000824179">
    <property type="component" value="Unassembled WGS sequence"/>
</dbReference>
<reference evidence="2" key="1">
    <citation type="submission" date="2020-10" db="EMBL/GenBank/DDBJ databases">
        <authorList>
            <person name="Gilroy R."/>
        </authorList>
    </citation>
    <scope>NUCLEOTIDE SEQUENCE</scope>
    <source>
        <strain evidence="2">ChiW25-3613</strain>
    </source>
</reference>
<organism evidence="2 3">
    <name type="scientific">Candidatus Coproplasma stercoripullorum</name>
    <dbReference type="NCBI Taxonomy" id="2840751"/>
    <lineage>
        <taxon>Bacteria</taxon>
        <taxon>Bacillati</taxon>
        <taxon>Bacillota</taxon>
        <taxon>Clostridia</taxon>
        <taxon>Eubacteriales</taxon>
        <taxon>Candidatus Coproplasma</taxon>
    </lineage>
</organism>
<proteinExistence type="predicted"/>
<keyword evidence="1" id="KW-1133">Transmembrane helix</keyword>